<dbReference type="Pfam" id="PF12969">
    <property type="entry name" value="DUF3857"/>
    <property type="match status" value="1"/>
</dbReference>
<name>A0A2G1VWR8_9FLAO</name>
<feature type="domain" description="Transglutaminase-like" evidence="2">
    <location>
        <begin position="277"/>
        <end position="377"/>
    </location>
</feature>
<dbReference type="InterPro" id="IPR038765">
    <property type="entry name" value="Papain-like_cys_pep_sf"/>
</dbReference>
<dbReference type="Gene3D" id="3.10.620.30">
    <property type="match status" value="1"/>
</dbReference>
<evidence type="ECO:0000259" key="2">
    <source>
        <dbReference type="Pfam" id="PF01841"/>
    </source>
</evidence>
<protein>
    <recommendedName>
        <fullName evidence="6">DUF3857 domain-containing protein</fullName>
    </recommendedName>
</protein>
<comment type="caution">
    <text evidence="4">The sequence shown here is derived from an EMBL/GenBank/DDBJ whole genome shotgun (WGS) entry which is preliminary data.</text>
</comment>
<feature type="signal peptide" evidence="1">
    <location>
        <begin position="1"/>
        <end position="19"/>
    </location>
</feature>
<dbReference type="InterPro" id="IPR002931">
    <property type="entry name" value="Transglutaminase-like"/>
</dbReference>
<dbReference type="Proteomes" id="UP000229433">
    <property type="component" value="Unassembled WGS sequence"/>
</dbReference>
<dbReference type="SUPFAM" id="SSF54001">
    <property type="entry name" value="Cysteine proteinases"/>
    <property type="match status" value="1"/>
</dbReference>
<feature type="domain" description="DUF3857" evidence="3">
    <location>
        <begin position="55"/>
        <end position="215"/>
    </location>
</feature>
<organism evidence="4 5">
    <name type="scientific">Leeuwenhoekiella nanhaiensis</name>
    <dbReference type="NCBI Taxonomy" id="1655491"/>
    <lineage>
        <taxon>Bacteria</taxon>
        <taxon>Pseudomonadati</taxon>
        <taxon>Bacteroidota</taxon>
        <taxon>Flavobacteriia</taxon>
        <taxon>Flavobacteriales</taxon>
        <taxon>Flavobacteriaceae</taxon>
        <taxon>Leeuwenhoekiella</taxon>
    </lineage>
</organism>
<evidence type="ECO:0000313" key="5">
    <source>
        <dbReference type="Proteomes" id="UP000229433"/>
    </source>
</evidence>
<reference evidence="4 5" key="1">
    <citation type="submission" date="2017-08" db="EMBL/GenBank/DDBJ databases">
        <title>The whole genome shortgun sequences of strain Leeuwenhoekiella nanhaiensis G18 from the South China Sea.</title>
        <authorList>
            <person name="Liu Q."/>
        </authorList>
    </citation>
    <scope>NUCLEOTIDE SEQUENCE [LARGE SCALE GENOMIC DNA]</scope>
    <source>
        <strain evidence="4 5">G18</strain>
    </source>
</reference>
<proteinExistence type="predicted"/>
<evidence type="ECO:0000256" key="1">
    <source>
        <dbReference type="SAM" id="SignalP"/>
    </source>
</evidence>
<sequence>MMIRTLALFLLVTPLLAFSQNQEDFSALSVDPALSEGADSVLRFEDIILDFSDEGKLKTTIDRIVTVYNKTGLRDVRAIAFYDNNSKVTDIEAVIYDLMGDEKEKIKKRDFKDYSAVDGGTLYADNRVLVLDYTPTRYPFTIRFTAETTSETTAFVRPWMPVSTYDTGTQYSRFSIIHKPEDSLHVKATNFEGYDIEVEETPEKTVWTARNLAPVTSEYKSPSFDKRFPRVKAYFDKFYLAGVPGIGGTWEAFGKWMYNDLIKETQQLDAEVVAEVQNLVKNLPDEEAKVRAVYQYLQDKVRYISVQVEIGGWKPMPAADVHRLSYGDCKALSNYMQSLLNAIGVKSYYTVLFGDPDKESLDTDVVAMQGNHVILGVQLGNEVKFLECTSQQTPFGYMGTFTDDRDVLLLTPEGGKLARTTKYNQEDNLERIVARLKLDVEGNLEGDYSETSKGIFYSPKIYLDTKDQKDLSDYYYENFSGIKSLAVSDIKLQNDRDKVIYEEQLKLNARNYASKIGEDYLAKINPFSWSNEMIPPRYKDRKSDFVILRGLIRQHEITFEIPEGYKLGAIAEPVALEEDFGSYQTQLEVEGNQVNYTRTFKLNEGTYPVDAYENYREFYKNVVREDNQKLFIEKL</sequence>
<dbReference type="Pfam" id="PF01841">
    <property type="entry name" value="Transglut_core"/>
    <property type="match status" value="1"/>
</dbReference>
<keyword evidence="1" id="KW-0732">Signal</keyword>
<dbReference type="Gene3D" id="2.60.120.1130">
    <property type="match status" value="1"/>
</dbReference>
<dbReference type="OrthoDB" id="8595007at2"/>
<gene>
    <name evidence="4" type="ORF">CJ305_03190</name>
</gene>
<evidence type="ECO:0000259" key="3">
    <source>
        <dbReference type="Pfam" id="PF12969"/>
    </source>
</evidence>
<accession>A0A2G1VWR8</accession>
<dbReference type="InterPro" id="IPR024618">
    <property type="entry name" value="DUF3857"/>
</dbReference>
<feature type="chain" id="PRO_5013713201" description="DUF3857 domain-containing protein" evidence="1">
    <location>
        <begin position="20"/>
        <end position="635"/>
    </location>
</feature>
<dbReference type="EMBL" id="NQXA01000001">
    <property type="protein sequence ID" value="PHQ31237.1"/>
    <property type="molecule type" value="Genomic_DNA"/>
</dbReference>
<evidence type="ECO:0000313" key="4">
    <source>
        <dbReference type="EMBL" id="PHQ31237.1"/>
    </source>
</evidence>
<dbReference type="AlphaFoldDB" id="A0A2G1VWR8"/>
<keyword evidence="5" id="KW-1185">Reference proteome</keyword>
<evidence type="ECO:0008006" key="6">
    <source>
        <dbReference type="Google" id="ProtNLM"/>
    </source>
</evidence>
<dbReference type="Gene3D" id="2.60.40.3140">
    <property type="match status" value="1"/>
</dbReference>